<keyword evidence="2 8" id="KW-0812">Transmembrane</keyword>
<feature type="region of interest" description="Disordered" evidence="7">
    <location>
        <begin position="1157"/>
        <end position="1177"/>
    </location>
</feature>
<dbReference type="OMA" id="DCYNPLR"/>
<evidence type="ECO:0000313" key="12">
    <source>
        <dbReference type="RefSeq" id="XP_013382567.1"/>
    </source>
</evidence>
<dbReference type="GeneID" id="106153255"/>
<dbReference type="InterPro" id="IPR028082">
    <property type="entry name" value="Peripla_BP_I"/>
</dbReference>
<keyword evidence="6" id="KW-0325">Glycoprotein</keyword>
<dbReference type="GO" id="GO:0004930">
    <property type="term" value="F:G protein-coupled receptor activity"/>
    <property type="evidence" value="ECO:0007669"/>
    <property type="project" value="InterPro"/>
</dbReference>
<dbReference type="Pfam" id="PF01094">
    <property type="entry name" value="ANF_receptor"/>
    <property type="match status" value="2"/>
</dbReference>
<protein>
    <submittedName>
        <fullName evidence="12">Uncharacterized protein LOC106153255</fullName>
    </submittedName>
</protein>
<dbReference type="Gene3D" id="3.40.50.2300">
    <property type="match status" value="4"/>
</dbReference>
<evidence type="ECO:0000256" key="9">
    <source>
        <dbReference type="SAM" id="SignalP"/>
    </source>
</evidence>
<feature type="domain" description="Receptor ligand binding region" evidence="10">
    <location>
        <begin position="585"/>
        <end position="987"/>
    </location>
</feature>
<dbReference type="InParanoid" id="A0A1S3H991"/>
<sequence>MESRGILLYYLWITVSLIPVTKLNECPAPLSTRIPGDVELIGMFSLHLPSSQRGTLIGQPHKDQLTPALLTAEAVIWALEGLNRHDFIPGVRLGITVYDIAGSRQLAASVASITYQKLNKDSGPYPCRRPSNASLIAGIVGPGRSNSAEIVSNVLKGTDIPVLSYSSTSNALRDVEEHPNLLFTVESDRHQVQAMVEILKALGWDYVAIVYTNENYGINGYQELKAAAQKEGICIATPRIGNYSIPLATSSDRFDRIISDLVQSGTRGVIFFGLQEYGKRLLEASARHQDAPSLLMWIFSEALANNNAFSGQTLYALQGGLAVASATKQIPTFQKYFVDLLFNITRGHIVTDLRRVWLEEYTTAAFSCKLATALEANNQHTRNCSTLSRTEIQDVVEAGSSLYLENGLKAAYAYAASIRNAHSELCNSPGVCSSLRDMTPLQWMRYLSGLNITLTNHDIPFLPPELFGKRLIFEQHELTFNPESPIYKIRNYQKDRTIDVGFFDGRELVLNTSNIIMYRYDSNNQPVEVQGENLDRSTCPRKCAECVRKSEVKVAYKPGQHLILGVFPIHSSDCTTIRPTASVQLLEAFLFAMEQISQRKGVMQNISQDLDFGYLALDDCYDEFKALQIACDIYSGKQFGDITIDRNSLIGWIGPLSSGNCRPIASTLRHVHDLQISYGSTIEDFNDRNLYPYFMRTVPTDEQLTRAILSICQQMGWTYVSIIHASHDYGRSLRDSTLKYLLEYGICNATVLEQNTVTDDHLAFSILEASKNGAKVVLILTDALNARALIGTIQRFTISLDDDNLKDLVFIGTESWADRESVVEGYETLTKGAITFKFNKGNVPGFDSYFKTKTLQNNKQNPWFNEFWEQIFDCNLEGNFNKTRKNTCKNDLNLTDYSNYHQDSLVAFVTDAVYSLALGFDSLYKTKCGPNFDPSCTTADFISFKNRKETFTGELMKKVKNVNMPGRGAMYSENGSGMTGYTILQWSEVETNQWRYVEIGSYSPSSGINIAKDKLLAGLDRSVKSVCRGEACAMCRSDPPAPVTLSATGVGAVVMASLAVLLILTVVVLVCMLVKMKRQLENVYGPNSYDYAEVSFNRQQQHVQMERNLPQLPMERDMTRKESAHDQLSSADSGYINAGKNTTNTAVDDSDVEIVFENDSSGGTIQSDLYPQHQERT</sequence>
<evidence type="ECO:0000256" key="2">
    <source>
        <dbReference type="ARBA" id="ARBA00022692"/>
    </source>
</evidence>
<dbReference type="Proteomes" id="UP000085678">
    <property type="component" value="Unplaced"/>
</dbReference>
<dbReference type="InterPro" id="IPR001828">
    <property type="entry name" value="ANF_lig-bd_rcpt"/>
</dbReference>
<dbReference type="GO" id="GO:0016020">
    <property type="term" value="C:membrane"/>
    <property type="evidence" value="ECO:0007669"/>
    <property type="project" value="UniProtKB-SubCell"/>
</dbReference>
<feature type="domain" description="Receptor ligand binding region" evidence="10">
    <location>
        <begin position="72"/>
        <end position="453"/>
    </location>
</feature>
<feature type="compositionally biased region" description="Polar residues" evidence="7">
    <location>
        <begin position="1158"/>
        <end position="1169"/>
    </location>
</feature>
<dbReference type="FunFam" id="3.40.50.2300:FF:000145">
    <property type="entry name" value="Glutamate receptor, metabotropic"/>
    <property type="match status" value="1"/>
</dbReference>
<dbReference type="KEGG" id="lak:106153255"/>
<evidence type="ECO:0000256" key="4">
    <source>
        <dbReference type="ARBA" id="ARBA00023136"/>
    </source>
</evidence>
<dbReference type="InterPro" id="IPR050726">
    <property type="entry name" value="mGluR"/>
</dbReference>
<evidence type="ECO:0000313" key="11">
    <source>
        <dbReference type="Proteomes" id="UP000085678"/>
    </source>
</evidence>
<organism evidence="11 12">
    <name type="scientific">Lingula anatina</name>
    <name type="common">Brachiopod</name>
    <name type="synonym">Lingula unguis</name>
    <dbReference type="NCBI Taxonomy" id="7574"/>
    <lineage>
        <taxon>Eukaryota</taxon>
        <taxon>Metazoa</taxon>
        <taxon>Spiralia</taxon>
        <taxon>Lophotrochozoa</taxon>
        <taxon>Brachiopoda</taxon>
        <taxon>Linguliformea</taxon>
        <taxon>Lingulata</taxon>
        <taxon>Lingulida</taxon>
        <taxon>Linguloidea</taxon>
        <taxon>Lingulidae</taxon>
        <taxon>Lingula</taxon>
    </lineage>
</organism>
<dbReference type="STRING" id="7574.A0A1S3H991"/>
<proteinExistence type="predicted"/>
<feature type="transmembrane region" description="Helical" evidence="8">
    <location>
        <begin position="1050"/>
        <end position="1074"/>
    </location>
</feature>
<gene>
    <name evidence="12" type="primary">LOC106153255</name>
</gene>
<evidence type="ECO:0000256" key="3">
    <source>
        <dbReference type="ARBA" id="ARBA00022989"/>
    </source>
</evidence>
<evidence type="ECO:0000256" key="1">
    <source>
        <dbReference type="ARBA" id="ARBA00004141"/>
    </source>
</evidence>
<keyword evidence="5" id="KW-0675">Receptor</keyword>
<dbReference type="PANTHER" id="PTHR24060">
    <property type="entry name" value="METABOTROPIC GLUTAMATE RECEPTOR"/>
    <property type="match status" value="1"/>
</dbReference>
<keyword evidence="3 8" id="KW-1133">Transmembrane helix</keyword>
<evidence type="ECO:0000256" key="8">
    <source>
        <dbReference type="SAM" id="Phobius"/>
    </source>
</evidence>
<dbReference type="PRINTS" id="PR00248">
    <property type="entry name" value="GPCRMGR"/>
</dbReference>
<dbReference type="InterPro" id="IPR000337">
    <property type="entry name" value="GPCR_3"/>
</dbReference>
<evidence type="ECO:0000259" key="10">
    <source>
        <dbReference type="Pfam" id="PF01094"/>
    </source>
</evidence>
<reference evidence="12" key="1">
    <citation type="submission" date="2025-08" db="UniProtKB">
        <authorList>
            <consortium name="RefSeq"/>
        </authorList>
    </citation>
    <scope>IDENTIFICATION</scope>
    <source>
        <tissue evidence="12">Gonads</tissue>
    </source>
</reference>
<dbReference type="SUPFAM" id="SSF53822">
    <property type="entry name" value="Periplasmic binding protein-like I"/>
    <property type="match status" value="2"/>
</dbReference>
<dbReference type="OrthoDB" id="425344at2759"/>
<feature type="signal peptide" evidence="9">
    <location>
        <begin position="1"/>
        <end position="23"/>
    </location>
</feature>
<keyword evidence="11" id="KW-1185">Reference proteome</keyword>
<evidence type="ECO:0000256" key="6">
    <source>
        <dbReference type="ARBA" id="ARBA00023180"/>
    </source>
</evidence>
<keyword evidence="4 8" id="KW-0472">Membrane</keyword>
<keyword evidence="9" id="KW-0732">Signal</keyword>
<comment type="subcellular location">
    <subcellularLocation>
        <location evidence="1">Membrane</location>
        <topology evidence="1">Multi-pass membrane protein</topology>
    </subcellularLocation>
</comment>
<dbReference type="AlphaFoldDB" id="A0A1S3H991"/>
<feature type="region of interest" description="Disordered" evidence="7">
    <location>
        <begin position="1118"/>
        <end position="1142"/>
    </location>
</feature>
<feature type="chain" id="PRO_5010215491" evidence="9">
    <location>
        <begin position="24"/>
        <end position="1177"/>
    </location>
</feature>
<evidence type="ECO:0000256" key="7">
    <source>
        <dbReference type="SAM" id="MobiDB-lite"/>
    </source>
</evidence>
<name>A0A1S3H991_LINAN</name>
<dbReference type="RefSeq" id="XP_013382567.1">
    <property type="nucleotide sequence ID" value="XM_013527113.1"/>
</dbReference>
<evidence type="ECO:0000256" key="5">
    <source>
        <dbReference type="ARBA" id="ARBA00023170"/>
    </source>
</evidence>
<accession>A0A1S3H991</accession>